<name>A0A8C5VBZ4_MICMU</name>
<sequence length="252" mass="26680">MEPRAGGATDPRGSRGGRDPPLLAGPSAQQLLARLAARPLAARAAADVAALVRRAGATLYLRPKEAVSILDSTDLEVTDSRLPHPIAVGHQPQVGDLVLPINGESTQNLTHAQAVERTSALEVPGFAWCSTPLSRPIPASLRGCEVPSPADHISDPGEREVMRSHRSSNSPVQYPRSCTTHKTRDSLEPSPEVAAHGSAVPPTESLKEDPENRIPGSPGPWLVPRGERLLKALGASGAAQLAQEMSARRLRH</sequence>
<dbReference type="EMBL" id="ABDC03036554">
    <property type="status" value="NOT_ANNOTATED_CDS"/>
    <property type="molecule type" value="Genomic_DNA"/>
</dbReference>
<dbReference type="Proteomes" id="UP000694394">
    <property type="component" value="Chromosome X"/>
</dbReference>
<dbReference type="Gene3D" id="2.30.42.10">
    <property type="match status" value="1"/>
</dbReference>
<feature type="region of interest" description="Disordered" evidence="1">
    <location>
        <begin position="1"/>
        <end position="25"/>
    </location>
</feature>
<keyword evidence="3" id="KW-1185">Reference proteome</keyword>
<gene>
    <name evidence="2" type="primary">MAGIX</name>
</gene>
<dbReference type="PANTHER" id="PTHR47646:SF1">
    <property type="entry name" value="PDZ DOMAIN-CONTAINING PROTEIN MAGIX"/>
    <property type="match status" value="1"/>
</dbReference>
<reference evidence="2" key="1">
    <citation type="submission" date="2016-12" db="EMBL/GenBank/DDBJ databases">
        <title>Mouse lemur reference genome and diversity panel.</title>
        <authorList>
            <person name="Harris R."/>
            <person name="Larsen P."/>
            <person name="Liu Y."/>
            <person name="Hughes D.S."/>
            <person name="Murali S."/>
            <person name="Raveendran M."/>
            <person name="Korchina V."/>
            <person name="Wang M."/>
            <person name="Jhangiani S."/>
            <person name="Bandaranaike D."/>
            <person name="Bellair M."/>
            <person name="Blankenburg K."/>
            <person name="Chao H."/>
            <person name="Dahdouli M."/>
            <person name="Dinh H."/>
            <person name="Doddapaneni H."/>
            <person name="English A."/>
            <person name="Firestine M."/>
            <person name="Gnanaolivu R."/>
            <person name="Gross S."/>
            <person name="Hernandez B."/>
            <person name="Javaid M."/>
            <person name="Jayaseelan J."/>
            <person name="Jones J."/>
            <person name="Khan Z."/>
            <person name="Kovar C."/>
            <person name="Kurapati P."/>
            <person name="Le B."/>
            <person name="Lee S."/>
            <person name="Li M."/>
            <person name="Mathew T."/>
            <person name="Narasimhan A."/>
            <person name="Ngo D."/>
            <person name="Nguyen L."/>
            <person name="Okwuonu G."/>
            <person name="Ongeri F."/>
            <person name="Osuji N."/>
            <person name="Pu L.-L."/>
            <person name="Puazo M."/>
            <person name="Quiroz J."/>
            <person name="Raj R."/>
            <person name="Rajbhandari K."/>
            <person name="Reid J.G."/>
            <person name="Santibanez J."/>
            <person name="Sexton D."/>
            <person name="Skinner E."/>
            <person name="Vee V."/>
            <person name="Weissenberger G."/>
            <person name="Wu Y."/>
            <person name="Xin Y."/>
            <person name="Han Y."/>
            <person name="Campbell C."/>
            <person name="Brown A."/>
            <person name="Sullivan B."/>
            <person name="Shelton J."/>
            <person name="Brown S."/>
            <person name="Dudchenko O."/>
            <person name="Machol I."/>
            <person name="Durand N."/>
            <person name="Shamim M."/>
            <person name="Lieberman A."/>
            <person name="Muzny D.M."/>
            <person name="Richards S."/>
            <person name="Yoder A."/>
            <person name="Worley K.C."/>
            <person name="Rogers J."/>
            <person name="Gibbs R.A."/>
        </authorList>
    </citation>
    <scope>NUCLEOTIDE SEQUENCE [LARGE SCALE GENOMIC DNA]</scope>
</reference>
<evidence type="ECO:0000313" key="2">
    <source>
        <dbReference type="Ensembl" id="ENSMICP00000017687.1"/>
    </source>
</evidence>
<reference evidence="2" key="3">
    <citation type="submission" date="2025-09" db="UniProtKB">
        <authorList>
            <consortium name="Ensembl"/>
        </authorList>
    </citation>
    <scope>IDENTIFICATION</scope>
</reference>
<dbReference type="InterPro" id="IPR036034">
    <property type="entry name" value="PDZ_sf"/>
</dbReference>
<dbReference type="InterPro" id="IPR030031">
    <property type="entry name" value="MAGIX"/>
</dbReference>
<feature type="compositionally biased region" description="Polar residues" evidence="1">
    <location>
        <begin position="167"/>
        <end position="180"/>
    </location>
</feature>
<dbReference type="Ensembl" id="ENSMICT00000035950.2">
    <property type="protein sequence ID" value="ENSMICP00000017687.1"/>
    <property type="gene ID" value="ENSMICG00000029530.2"/>
</dbReference>
<feature type="compositionally biased region" description="Basic and acidic residues" evidence="1">
    <location>
        <begin position="152"/>
        <end position="163"/>
    </location>
</feature>
<reference evidence="2" key="2">
    <citation type="submission" date="2025-08" db="UniProtKB">
        <authorList>
            <consortium name="Ensembl"/>
        </authorList>
    </citation>
    <scope>IDENTIFICATION</scope>
</reference>
<proteinExistence type="predicted"/>
<evidence type="ECO:0000313" key="3">
    <source>
        <dbReference type="Proteomes" id="UP000694394"/>
    </source>
</evidence>
<dbReference type="SUPFAM" id="SSF50156">
    <property type="entry name" value="PDZ domain-like"/>
    <property type="match status" value="1"/>
</dbReference>
<dbReference type="AlphaFoldDB" id="A0A8C5VBZ4"/>
<evidence type="ECO:0000256" key="1">
    <source>
        <dbReference type="SAM" id="MobiDB-lite"/>
    </source>
</evidence>
<organism evidence="2 3">
    <name type="scientific">Microcebus murinus</name>
    <name type="common">Gray mouse lemur</name>
    <name type="synonym">Lemur murinus</name>
    <dbReference type="NCBI Taxonomy" id="30608"/>
    <lineage>
        <taxon>Eukaryota</taxon>
        <taxon>Metazoa</taxon>
        <taxon>Chordata</taxon>
        <taxon>Craniata</taxon>
        <taxon>Vertebrata</taxon>
        <taxon>Euteleostomi</taxon>
        <taxon>Mammalia</taxon>
        <taxon>Eutheria</taxon>
        <taxon>Euarchontoglires</taxon>
        <taxon>Primates</taxon>
        <taxon>Strepsirrhini</taxon>
        <taxon>Lemuriformes</taxon>
        <taxon>Cheirogaleidae</taxon>
        <taxon>Microcebus</taxon>
    </lineage>
</organism>
<accession>A0A8C5VBZ4</accession>
<protein>
    <submittedName>
        <fullName evidence="2">MAGI family member, X-linked</fullName>
    </submittedName>
</protein>
<dbReference type="GeneTree" id="ENSGT00940000162529"/>
<feature type="region of interest" description="Disordered" evidence="1">
    <location>
        <begin position="144"/>
        <end position="222"/>
    </location>
</feature>
<dbReference type="PANTHER" id="PTHR47646">
    <property type="entry name" value="PDZ DOMAIN-CONTAINING PROTEIN MAGIX"/>
    <property type="match status" value="1"/>
</dbReference>